<dbReference type="Proteomes" id="UP001289374">
    <property type="component" value="Unassembled WGS sequence"/>
</dbReference>
<accession>A0AAE1X3B8</accession>
<feature type="non-terminal residue" evidence="1">
    <location>
        <position position="1"/>
    </location>
</feature>
<sequence>IMIRWRLSWRNYVVHWILLSHRDLRTQQNDMQIDVSCLAEGQSDFSNERAAKFKLHGAEIYAFKLFSAFSFEKELSHQIEKKKTTLKTLQDLDSYFRRFEAVEKIEDAFTGVKVIEIEGNNIRLSLKTYIPYLESVLRQQDIESVIEPLEMNHELIVETMDGTWELKNVEIFPNDVYIGEIIDAAKTFRFSRKCEKDHGYGCRLRQLNPTSRAMVTRSSLEWFVRRVQDRIALSSLRRFVVKNANKSRFVITSLFMLIST</sequence>
<reference evidence="1" key="1">
    <citation type="submission" date="2020-06" db="EMBL/GenBank/DDBJ databases">
        <authorList>
            <person name="Li T."/>
            <person name="Hu X."/>
            <person name="Zhang T."/>
            <person name="Song X."/>
            <person name="Zhang H."/>
            <person name="Dai N."/>
            <person name="Sheng W."/>
            <person name="Hou X."/>
            <person name="Wei L."/>
        </authorList>
    </citation>
    <scope>NUCLEOTIDE SEQUENCE</scope>
    <source>
        <strain evidence="1">K16</strain>
        <tissue evidence="1">Leaf</tissue>
    </source>
</reference>
<name>A0AAE1X3B8_9LAMI</name>
<comment type="caution">
    <text evidence="1">The sequence shown here is derived from an EMBL/GenBank/DDBJ whole genome shotgun (WGS) entry which is preliminary data.</text>
</comment>
<evidence type="ECO:0000313" key="1">
    <source>
        <dbReference type="EMBL" id="KAK4404037.1"/>
    </source>
</evidence>
<dbReference type="AlphaFoldDB" id="A0AAE1X3B8"/>
<dbReference type="EMBL" id="JACGWL010000004">
    <property type="protein sequence ID" value="KAK4404037.1"/>
    <property type="molecule type" value="Genomic_DNA"/>
</dbReference>
<dbReference type="PANTHER" id="PTHR36037">
    <property type="entry name" value="RNA-DIRECTED DNA POLYMERASE (REVERSE TRANSCRIPTASE)-RELATED FAMILY PROTEIN"/>
    <property type="match status" value="1"/>
</dbReference>
<proteinExistence type="predicted"/>
<dbReference type="PANTHER" id="PTHR36037:SF1">
    <property type="entry name" value="RNA-DIRECTED DNA POLYMERASE (REVERSE TRANSCRIPTASE)-RELATED FAMILY PROTEIN"/>
    <property type="match status" value="1"/>
</dbReference>
<evidence type="ECO:0000313" key="2">
    <source>
        <dbReference type="Proteomes" id="UP001289374"/>
    </source>
</evidence>
<keyword evidence="2" id="KW-1185">Reference proteome</keyword>
<gene>
    <name evidence="1" type="ORF">Sango_0772300</name>
</gene>
<protein>
    <submittedName>
        <fullName evidence="1">Uncharacterized protein</fullName>
    </submittedName>
</protein>
<reference evidence="1" key="2">
    <citation type="journal article" date="2024" name="Plant">
        <title>Genomic evolution and insights into agronomic trait innovations of Sesamum species.</title>
        <authorList>
            <person name="Miao H."/>
            <person name="Wang L."/>
            <person name="Qu L."/>
            <person name="Liu H."/>
            <person name="Sun Y."/>
            <person name="Le M."/>
            <person name="Wang Q."/>
            <person name="Wei S."/>
            <person name="Zheng Y."/>
            <person name="Lin W."/>
            <person name="Duan Y."/>
            <person name="Cao H."/>
            <person name="Xiong S."/>
            <person name="Wang X."/>
            <person name="Wei L."/>
            <person name="Li C."/>
            <person name="Ma Q."/>
            <person name="Ju M."/>
            <person name="Zhao R."/>
            <person name="Li G."/>
            <person name="Mu C."/>
            <person name="Tian Q."/>
            <person name="Mei H."/>
            <person name="Zhang T."/>
            <person name="Gao T."/>
            <person name="Zhang H."/>
        </authorList>
    </citation>
    <scope>NUCLEOTIDE SEQUENCE</scope>
    <source>
        <strain evidence="1">K16</strain>
    </source>
</reference>
<organism evidence="1 2">
    <name type="scientific">Sesamum angolense</name>
    <dbReference type="NCBI Taxonomy" id="2727404"/>
    <lineage>
        <taxon>Eukaryota</taxon>
        <taxon>Viridiplantae</taxon>
        <taxon>Streptophyta</taxon>
        <taxon>Embryophyta</taxon>
        <taxon>Tracheophyta</taxon>
        <taxon>Spermatophyta</taxon>
        <taxon>Magnoliopsida</taxon>
        <taxon>eudicotyledons</taxon>
        <taxon>Gunneridae</taxon>
        <taxon>Pentapetalae</taxon>
        <taxon>asterids</taxon>
        <taxon>lamiids</taxon>
        <taxon>Lamiales</taxon>
        <taxon>Pedaliaceae</taxon>
        <taxon>Sesamum</taxon>
    </lineage>
</organism>